<name>A0A1C7M9X4_GRIFR</name>
<organism evidence="1 2">
    <name type="scientific">Grifola frondosa</name>
    <name type="common">Maitake</name>
    <name type="synonym">Polyporus frondosus</name>
    <dbReference type="NCBI Taxonomy" id="5627"/>
    <lineage>
        <taxon>Eukaryota</taxon>
        <taxon>Fungi</taxon>
        <taxon>Dikarya</taxon>
        <taxon>Basidiomycota</taxon>
        <taxon>Agaricomycotina</taxon>
        <taxon>Agaricomycetes</taxon>
        <taxon>Polyporales</taxon>
        <taxon>Grifolaceae</taxon>
        <taxon>Grifola</taxon>
    </lineage>
</organism>
<reference evidence="1 2" key="1">
    <citation type="submission" date="2016-03" db="EMBL/GenBank/DDBJ databases">
        <title>Whole genome sequencing of Grifola frondosa 9006-11.</title>
        <authorList>
            <person name="Min B."/>
            <person name="Park H."/>
            <person name="Kim J.-G."/>
            <person name="Cho H."/>
            <person name="Oh Y.-L."/>
            <person name="Kong W.-S."/>
            <person name="Choi I.-G."/>
        </authorList>
    </citation>
    <scope>NUCLEOTIDE SEQUENCE [LARGE SCALE GENOMIC DNA]</scope>
    <source>
        <strain evidence="1 2">9006-11</strain>
    </source>
</reference>
<protein>
    <submittedName>
        <fullName evidence="1">Uncharacterized protein</fullName>
    </submittedName>
</protein>
<comment type="caution">
    <text evidence="1">The sequence shown here is derived from an EMBL/GenBank/DDBJ whole genome shotgun (WGS) entry which is preliminary data.</text>
</comment>
<accession>A0A1C7M9X4</accession>
<dbReference type="Proteomes" id="UP000092993">
    <property type="component" value="Unassembled WGS sequence"/>
</dbReference>
<evidence type="ECO:0000313" key="2">
    <source>
        <dbReference type="Proteomes" id="UP000092993"/>
    </source>
</evidence>
<proteinExistence type="predicted"/>
<dbReference type="AlphaFoldDB" id="A0A1C7M9X4"/>
<evidence type="ECO:0000313" key="1">
    <source>
        <dbReference type="EMBL" id="OBZ73691.1"/>
    </source>
</evidence>
<sequence length="106" mass="12156">MRQIRSDKGDKVTSTEWAPPCRIKQISNHPAIARGVRKPGHTRRIRREREEALRLHPMHVRTIGVESRKDVMQHRAMEMTVADERGGLLGSYGRAYPIRAHLGTQP</sequence>
<dbReference type="EMBL" id="LUGG01000006">
    <property type="protein sequence ID" value="OBZ73691.1"/>
    <property type="molecule type" value="Genomic_DNA"/>
</dbReference>
<keyword evidence="2" id="KW-1185">Reference proteome</keyword>
<gene>
    <name evidence="1" type="ORF">A0H81_05960</name>
</gene>